<dbReference type="eggNOG" id="ENOG502T2G4">
    <property type="taxonomic scope" value="Eukaryota"/>
</dbReference>
<dbReference type="AlphaFoldDB" id="A0A024U2B3"/>
<evidence type="ECO:0000256" key="2">
    <source>
        <dbReference type="SAM" id="MobiDB-lite"/>
    </source>
</evidence>
<evidence type="ECO:0000313" key="3">
    <source>
        <dbReference type="EMBL" id="ETV99757.1"/>
    </source>
</evidence>
<dbReference type="VEuPathDB" id="FungiDB:H310_07810"/>
<name>A0A024U2B3_9STRA</name>
<feature type="region of interest" description="Disordered" evidence="2">
    <location>
        <begin position="186"/>
        <end position="210"/>
    </location>
</feature>
<feature type="compositionally biased region" description="Low complexity" evidence="2">
    <location>
        <begin position="196"/>
        <end position="206"/>
    </location>
</feature>
<feature type="coiled-coil region" evidence="1">
    <location>
        <begin position="82"/>
        <end position="123"/>
    </location>
</feature>
<dbReference type="GO" id="GO:0005813">
    <property type="term" value="C:centrosome"/>
    <property type="evidence" value="ECO:0007669"/>
    <property type="project" value="TreeGrafter"/>
</dbReference>
<evidence type="ECO:0000256" key="1">
    <source>
        <dbReference type="SAM" id="Coils"/>
    </source>
</evidence>
<dbReference type="GO" id="GO:0007098">
    <property type="term" value="P:centrosome cycle"/>
    <property type="evidence" value="ECO:0007669"/>
    <property type="project" value="TreeGrafter"/>
</dbReference>
<reference evidence="3" key="1">
    <citation type="submission" date="2013-12" db="EMBL/GenBank/DDBJ databases">
        <title>The Genome Sequence of Aphanomyces invadans NJM9701.</title>
        <authorList>
            <consortium name="The Broad Institute Genomics Platform"/>
            <person name="Russ C."/>
            <person name="Tyler B."/>
            <person name="van West P."/>
            <person name="Dieguez-Uribeondo J."/>
            <person name="Young S.K."/>
            <person name="Zeng Q."/>
            <person name="Gargeya S."/>
            <person name="Fitzgerald M."/>
            <person name="Abouelleil A."/>
            <person name="Alvarado L."/>
            <person name="Chapman S.B."/>
            <person name="Gainer-Dewar J."/>
            <person name="Goldberg J."/>
            <person name="Griggs A."/>
            <person name="Gujja S."/>
            <person name="Hansen M."/>
            <person name="Howarth C."/>
            <person name="Imamovic A."/>
            <person name="Ireland A."/>
            <person name="Larimer J."/>
            <person name="McCowan C."/>
            <person name="Murphy C."/>
            <person name="Pearson M."/>
            <person name="Poon T.W."/>
            <person name="Priest M."/>
            <person name="Roberts A."/>
            <person name="Saif S."/>
            <person name="Shea T."/>
            <person name="Sykes S."/>
            <person name="Wortman J."/>
            <person name="Nusbaum C."/>
            <person name="Birren B."/>
        </authorList>
    </citation>
    <scope>NUCLEOTIDE SEQUENCE [LARGE SCALE GENOMIC DNA]</scope>
    <source>
        <strain evidence="3">NJM9701</strain>
    </source>
</reference>
<dbReference type="GeneID" id="20084860"/>
<dbReference type="GO" id="GO:0051225">
    <property type="term" value="P:spindle assembly"/>
    <property type="evidence" value="ECO:0007669"/>
    <property type="project" value="TreeGrafter"/>
</dbReference>
<protein>
    <submittedName>
        <fullName evidence="3">Uncharacterized protein</fullName>
    </submittedName>
</protein>
<keyword evidence="1" id="KW-0175">Coiled coil</keyword>
<accession>A0A024U2B3</accession>
<dbReference type="OrthoDB" id="67841at2759"/>
<dbReference type="RefSeq" id="XP_008871533.1">
    <property type="nucleotide sequence ID" value="XM_008873311.1"/>
</dbReference>
<dbReference type="PANTHER" id="PTHR28588:SF1">
    <property type="entry name" value="HAUS AUGMIN-LIKE COMPLEX SUBUNIT 5"/>
    <property type="match status" value="1"/>
</dbReference>
<dbReference type="PANTHER" id="PTHR28588">
    <property type="entry name" value="HAUS AUGMIN-LIKE COMPLEX SUBUNIT 5"/>
    <property type="match status" value="1"/>
</dbReference>
<dbReference type="GO" id="GO:0070652">
    <property type="term" value="C:HAUS complex"/>
    <property type="evidence" value="ECO:0007669"/>
    <property type="project" value="TreeGrafter"/>
</dbReference>
<proteinExistence type="predicted"/>
<dbReference type="EMBL" id="KI913966">
    <property type="protein sequence ID" value="ETV99757.1"/>
    <property type="molecule type" value="Genomic_DNA"/>
</dbReference>
<gene>
    <name evidence="3" type="ORF">H310_07810</name>
</gene>
<organism evidence="3">
    <name type="scientific">Aphanomyces invadans</name>
    <dbReference type="NCBI Taxonomy" id="157072"/>
    <lineage>
        <taxon>Eukaryota</taxon>
        <taxon>Sar</taxon>
        <taxon>Stramenopiles</taxon>
        <taxon>Oomycota</taxon>
        <taxon>Saprolegniomycetes</taxon>
        <taxon>Saprolegniales</taxon>
        <taxon>Verrucalvaceae</taxon>
        <taxon>Aphanomyces</taxon>
    </lineage>
</organism>
<sequence>MSKAYHLDGFLADVGQIGYVPQGRYAKTGKLRPEDVETLMQGGALDGVWTWVQHNVKATDAIDLLRRNLHVASQAPTSPDILAHKQRRVAALAEKKRQLQSDIAKLQTDKKQLIAKISFAEQAMALATDPPIHALLHDTYALQAQYRHQEREGVMHELLTSLRPPSSAELSGRRVVQKTLHHLEHLLRHSRPPPGRQRWPRPSSPRQLMPPSLATHATVQEALQVPGQVLLDALLAWHADNTSAAANTRLPELTPYRPRRPLHDIESQIQRHMELLYVELAARQNACERLRQASPPITSTVSATPATARQLEFLQSYGESLAQELQAMDAAAATTAEHLAAIASFESRLDQCHKNVAAAFRTNRALVVDILDLQNKLLVYVQTELVDAFQGLREETEAALADAMKREVAKWSELAELPQQFELRRRRASTTKLNSALQRIETSVLKLEAAKAEFDGFLQTSPCFAVLSWEELLEQVREVDAVVSDAMLPDLGRLEEVAADLLDVKLPTLFRAIHSWFDQPAQHIVE</sequence>